<accession>A0A562D845</accession>
<dbReference type="Proteomes" id="UP000317573">
    <property type="component" value="Unassembled WGS sequence"/>
</dbReference>
<evidence type="ECO:0000313" key="1">
    <source>
        <dbReference type="EMBL" id="TWH05301.1"/>
    </source>
</evidence>
<organism evidence="1 2">
    <name type="scientific">Rhodococcus rhodochrous J45</name>
    <dbReference type="NCBI Taxonomy" id="935266"/>
    <lineage>
        <taxon>Bacteria</taxon>
        <taxon>Bacillati</taxon>
        <taxon>Actinomycetota</taxon>
        <taxon>Actinomycetes</taxon>
        <taxon>Mycobacteriales</taxon>
        <taxon>Nocardiaceae</taxon>
        <taxon>Rhodococcus</taxon>
    </lineage>
</organism>
<comment type="caution">
    <text evidence="1">The sequence shown here is derived from an EMBL/GenBank/DDBJ whole genome shotgun (WGS) entry which is preliminary data.</text>
</comment>
<sequence>MSKHEHDMLLVSAAAYDRVDDAVADFDRLERLHREVRPFHDFDASVIVKDENGKVRVVEKHEHHTRHGAAIGLGWGLAAGVVAALFPPVGIGLVGTTAGGTALGALLGHAGDRMGRADVDELGETLEAGQAGVVAVYDVDLADRVADEMRSARRIVSRTTGIATADLRGTDRNP</sequence>
<proteinExistence type="predicted"/>
<dbReference type="EMBL" id="VLJT01000094">
    <property type="protein sequence ID" value="TWH05301.1"/>
    <property type="molecule type" value="Genomic_DNA"/>
</dbReference>
<gene>
    <name evidence="1" type="ORF">L618_000900001060</name>
</gene>
<protein>
    <submittedName>
        <fullName evidence="1">Putative membrane protein</fullName>
    </submittedName>
</protein>
<reference evidence="1 2" key="1">
    <citation type="submission" date="2019-07" db="EMBL/GenBank/DDBJ databases">
        <title>Genome sequencing of lignin-degrading bacterial isolates.</title>
        <authorList>
            <person name="Gladden J."/>
        </authorList>
    </citation>
    <scope>NUCLEOTIDE SEQUENCE [LARGE SCALE GENOMIC DNA]</scope>
    <source>
        <strain evidence="1 2">J45</strain>
    </source>
</reference>
<dbReference type="AlphaFoldDB" id="A0A562D845"/>
<name>A0A562D845_RHORH</name>
<evidence type="ECO:0000313" key="2">
    <source>
        <dbReference type="Proteomes" id="UP000317573"/>
    </source>
</evidence>
<dbReference type="RefSeq" id="WP_145693436.1">
    <property type="nucleotide sequence ID" value="NZ_VLJT01000094.1"/>
</dbReference>